<dbReference type="EMBL" id="WMEO01000051">
    <property type="protein sequence ID" value="MYL18183.1"/>
    <property type="molecule type" value="Genomic_DNA"/>
</dbReference>
<gene>
    <name evidence="1" type="ORF">GLW36_16250</name>
</gene>
<dbReference type="InterPro" id="IPR023393">
    <property type="entry name" value="START-like_dom_sf"/>
</dbReference>
<dbReference type="RefSeq" id="WP_007344768.1">
    <property type="nucleotide sequence ID" value="NZ_WMEO01000051.1"/>
</dbReference>
<organism evidence="1 2">
    <name type="scientific">Halorubrum distributum</name>
    <dbReference type="NCBI Taxonomy" id="29283"/>
    <lineage>
        <taxon>Archaea</taxon>
        <taxon>Methanobacteriati</taxon>
        <taxon>Methanobacteriota</taxon>
        <taxon>Stenosarchaea group</taxon>
        <taxon>Halobacteria</taxon>
        <taxon>Halobacteriales</taxon>
        <taxon>Haloferacaceae</taxon>
        <taxon>Halorubrum</taxon>
        <taxon>Halorubrum distributum group</taxon>
    </lineage>
</organism>
<proteinExistence type="predicted"/>
<evidence type="ECO:0000313" key="1">
    <source>
        <dbReference type="EMBL" id="MYL18183.1"/>
    </source>
</evidence>
<dbReference type="SUPFAM" id="SSF55961">
    <property type="entry name" value="Bet v1-like"/>
    <property type="match status" value="1"/>
</dbReference>
<evidence type="ECO:0000313" key="2">
    <source>
        <dbReference type="Proteomes" id="UP000460194"/>
    </source>
</evidence>
<dbReference type="Proteomes" id="UP000460194">
    <property type="component" value="Unassembled WGS sequence"/>
</dbReference>
<accession>A0A6B1IHW4</accession>
<dbReference type="AlphaFoldDB" id="A0A6B1IHW4"/>
<protein>
    <submittedName>
        <fullName evidence="1">SRPBCC family protein</fullName>
    </submittedName>
</protein>
<dbReference type="Gene3D" id="3.30.530.20">
    <property type="match status" value="1"/>
</dbReference>
<sequence>MNEVTLSRAIEAPPEAVRDAMADAEAFVRSSGFDEVEVDGETVRVANDVGVASIELTLELVDDPDADLASEQREGIFESMRTEYVVAPAAGGSEVTATTEFALDVALIGDLLDGTVIERQRRRELSAQFDWLEARCVDGSTATGE</sequence>
<reference evidence="1 2" key="1">
    <citation type="submission" date="2019-11" db="EMBL/GenBank/DDBJ databases">
        <title>Genome sequences of 17 halophilic strains isolated from different environments.</title>
        <authorList>
            <person name="Furrow R.E."/>
        </authorList>
    </citation>
    <scope>NUCLEOTIDE SEQUENCE [LARGE SCALE GENOMIC DNA]</scope>
    <source>
        <strain evidence="1 2">22517_05_Cabo</strain>
    </source>
</reference>
<dbReference type="InterPro" id="IPR019587">
    <property type="entry name" value="Polyketide_cyclase/dehydratase"/>
</dbReference>
<name>A0A6B1IHW4_9EURY</name>
<comment type="caution">
    <text evidence="1">The sequence shown here is derived from an EMBL/GenBank/DDBJ whole genome shotgun (WGS) entry which is preliminary data.</text>
</comment>
<dbReference type="Pfam" id="PF10604">
    <property type="entry name" value="Polyketide_cyc2"/>
    <property type="match status" value="1"/>
</dbReference>